<accession>A0A2H3CQH6</accession>
<dbReference type="Pfam" id="PF11470">
    <property type="entry name" value="TUG-UBL1"/>
    <property type="match status" value="1"/>
</dbReference>
<dbReference type="GO" id="GO:0005886">
    <property type="term" value="C:plasma membrane"/>
    <property type="evidence" value="ECO:0007669"/>
    <property type="project" value="TreeGrafter"/>
</dbReference>
<comment type="similarity">
    <text evidence="1">Belongs to the SIN1 family.</text>
</comment>
<evidence type="ECO:0000313" key="6">
    <source>
        <dbReference type="EMBL" id="PBK77536.1"/>
    </source>
</evidence>
<evidence type="ECO:0000259" key="5">
    <source>
        <dbReference type="Pfam" id="PF16979"/>
    </source>
</evidence>
<reference evidence="7" key="1">
    <citation type="journal article" date="2017" name="Nat. Ecol. Evol.">
        <title>Genome expansion and lineage-specific genetic innovations in the forest pathogenic fungi Armillaria.</title>
        <authorList>
            <person name="Sipos G."/>
            <person name="Prasanna A.N."/>
            <person name="Walter M.C."/>
            <person name="O'Connor E."/>
            <person name="Balint B."/>
            <person name="Krizsan K."/>
            <person name="Kiss B."/>
            <person name="Hess J."/>
            <person name="Varga T."/>
            <person name="Slot J."/>
            <person name="Riley R."/>
            <person name="Boka B."/>
            <person name="Rigling D."/>
            <person name="Barry K."/>
            <person name="Lee J."/>
            <person name="Mihaltcheva S."/>
            <person name="LaButti K."/>
            <person name="Lipzen A."/>
            <person name="Waldron R."/>
            <person name="Moloney N.M."/>
            <person name="Sperisen C."/>
            <person name="Kredics L."/>
            <person name="Vagvoelgyi C."/>
            <person name="Patrignani A."/>
            <person name="Fitzpatrick D."/>
            <person name="Nagy I."/>
            <person name="Doyle S."/>
            <person name="Anderson J.B."/>
            <person name="Grigoriev I.V."/>
            <person name="Gueldener U."/>
            <person name="Muensterkoetter M."/>
            <person name="Nagy L.G."/>
        </authorList>
    </citation>
    <scope>NUCLEOTIDE SEQUENCE [LARGE SCALE GENOMIC DNA]</scope>
    <source>
        <strain evidence="7">28-4</strain>
    </source>
</reference>
<dbReference type="AlphaFoldDB" id="A0A2H3CQH6"/>
<feature type="domain" description="CRIM" evidence="4">
    <location>
        <begin position="318"/>
        <end position="462"/>
    </location>
</feature>
<dbReference type="GO" id="GO:0031932">
    <property type="term" value="C:TORC2 complex"/>
    <property type="evidence" value="ECO:0007669"/>
    <property type="project" value="InterPro"/>
</dbReference>
<dbReference type="InterPro" id="IPR021569">
    <property type="entry name" value="TUG-UBL1"/>
</dbReference>
<evidence type="ECO:0000259" key="3">
    <source>
        <dbReference type="Pfam" id="PF11470"/>
    </source>
</evidence>
<dbReference type="PANTHER" id="PTHR13335">
    <property type="entry name" value="TARGET OF RAPAMYCIN COMPLEX 2 SUBUNIT MAPKAP1"/>
    <property type="match status" value="1"/>
</dbReference>
<feature type="domain" description="SIN1-type PH" evidence="5">
    <location>
        <begin position="641"/>
        <end position="738"/>
    </location>
</feature>
<feature type="compositionally biased region" description="Polar residues" evidence="2">
    <location>
        <begin position="250"/>
        <end position="260"/>
    </location>
</feature>
<feature type="region of interest" description="Disordered" evidence="2">
    <location>
        <begin position="470"/>
        <end position="492"/>
    </location>
</feature>
<keyword evidence="7" id="KW-1185">Reference proteome</keyword>
<evidence type="ECO:0008006" key="8">
    <source>
        <dbReference type="Google" id="ProtNLM"/>
    </source>
</evidence>
<evidence type="ECO:0000259" key="4">
    <source>
        <dbReference type="Pfam" id="PF16978"/>
    </source>
</evidence>
<name>A0A2H3CQH6_9AGAR</name>
<organism evidence="6 7">
    <name type="scientific">Armillaria solidipes</name>
    <dbReference type="NCBI Taxonomy" id="1076256"/>
    <lineage>
        <taxon>Eukaryota</taxon>
        <taxon>Fungi</taxon>
        <taxon>Dikarya</taxon>
        <taxon>Basidiomycota</taxon>
        <taxon>Agaricomycotina</taxon>
        <taxon>Agaricomycetes</taxon>
        <taxon>Agaricomycetidae</taxon>
        <taxon>Agaricales</taxon>
        <taxon>Marasmiineae</taxon>
        <taxon>Physalacriaceae</taxon>
        <taxon>Armillaria</taxon>
    </lineage>
</organism>
<feature type="compositionally biased region" description="Pro residues" evidence="2">
    <location>
        <begin position="190"/>
        <end position="199"/>
    </location>
</feature>
<evidence type="ECO:0000256" key="2">
    <source>
        <dbReference type="SAM" id="MobiDB-lite"/>
    </source>
</evidence>
<feature type="compositionally biased region" description="Low complexity" evidence="2">
    <location>
        <begin position="212"/>
        <end position="222"/>
    </location>
</feature>
<dbReference type="STRING" id="1076256.A0A2H3CQH6"/>
<dbReference type="InterPro" id="IPR008828">
    <property type="entry name" value="Sin1/Avo1"/>
</dbReference>
<dbReference type="GO" id="GO:0005737">
    <property type="term" value="C:cytoplasm"/>
    <property type="evidence" value="ECO:0007669"/>
    <property type="project" value="TreeGrafter"/>
</dbReference>
<feature type="domain" description="TUG ubiquitin-like" evidence="3">
    <location>
        <begin position="535"/>
        <end position="571"/>
    </location>
</feature>
<evidence type="ECO:0000313" key="7">
    <source>
        <dbReference type="Proteomes" id="UP000218334"/>
    </source>
</evidence>
<dbReference type="Pfam" id="PF16978">
    <property type="entry name" value="CRIM"/>
    <property type="match status" value="1"/>
</dbReference>
<protein>
    <recommendedName>
        <fullName evidence="8">SIN1-domain-containing protein</fullName>
    </recommendedName>
</protein>
<dbReference type="GO" id="GO:0005546">
    <property type="term" value="F:phosphatidylinositol-4,5-bisphosphate binding"/>
    <property type="evidence" value="ECO:0007669"/>
    <property type="project" value="TreeGrafter"/>
</dbReference>
<feature type="region of interest" description="Disordered" evidence="2">
    <location>
        <begin position="169"/>
        <end position="298"/>
    </location>
</feature>
<sequence length="760" mass="82965">MSLIGDTDYLIHSLRLNYLRDVEDPYGPRLIALDSSYTSNPYILAASLADVDRWPELAMPSSPQISDDEEQPGAGAKGLKYTQTIMGGRTGGLGLRVSAKRASVSKRASTLLPTTEPDVVKNFVGASAPVNEEPDAEELAATPEIKVQEPVPEEATAVEKMPQFIPRFKGAAEMERRRRLRMAARRGPDAAPPPGPPPTLSFDDSSSDEDNPVPSSSSSSSDYVPGANDSMDDDDFDPDFAATTTRTPGNFDSASDMNSVLSLSNSRRSRPRLTPASGKLSPNRPRAESRPHRPQRNPVAEMSFTRKRVVPPKPPAVSALSAMLKSAGTTTNPFSELYSLISGRGENASSYVQVYFPHAHEPRNKAMELSVRKDASAEEVIGFALWTYWEEGWKPKLDEGLTEDDEKWNTQLSAIGWILRIAEDDGEVDDDFPPPDRMGKIVKFNADAYAVLEANPAQVAQNRILQSKIQRRPSRTAVAKKSQSQNSSSLPPAAIAAPVFGSNLGSLPLSTSLGLSSSGPQMFLRIRVADAADAGHISTTIPVSAEMYMQEALEMVCRKRKLDNPKEYALLLADMSILIPLDRTVASLQGKRELVIIKKSRLGGDVLKGAGRTTDPNASIFKRISDTPEVKLSSALDYTTAYKKYTISRKMPMLVAKQEKTLAIDGVYIHIMPSTNKAKAVFDNGKTYSYHIKSIADCQQSTKSSNIFKLVLTGNKRYDFEAESPKLAGEIVQTIRSMRTALERSGTVNRSRRSRHGGGG</sequence>
<proteinExistence type="inferred from homology"/>
<gene>
    <name evidence="6" type="ORF">ARMSODRAFT_949471</name>
</gene>
<evidence type="ECO:0000256" key="1">
    <source>
        <dbReference type="ARBA" id="ARBA00009407"/>
    </source>
</evidence>
<dbReference type="InterPro" id="IPR011993">
    <property type="entry name" value="PH-like_dom_sf"/>
</dbReference>
<dbReference type="InterPro" id="IPR031567">
    <property type="entry name" value="CRIM_dom"/>
</dbReference>
<dbReference type="Gene3D" id="2.30.29.30">
    <property type="entry name" value="Pleckstrin-homology domain (PH domain)/Phosphotyrosine-binding domain (PTB)"/>
    <property type="match status" value="1"/>
</dbReference>
<dbReference type="InterPro" id="IPR031313">
    <property type="entry name" value="Sin1_PH_dom"/>
</dbReference>
<dbReference type="GO" id="GO:0038203">
    <property type="term" value="P:TORC2 signaling"/>
    <property type="evidence" value="ECO:0007669"/>
    <property type="project" value="TreeGrafter"/>
</dbReference>
<dbReference type="Pfam" id="PF16979">
    <property type="entry name" value="SIN1_PH"/>
    <property type="match status" value="1"/>
</dbReference>
<dbReference type="PANTHER" id="PTHR13335:SF1">
    <property type="entry name" value="TARGET OF RAPAMYCIN COMPLEX 2 SUBUNIT MAPKAP1"/>
    <property type="match status" value="1"/>
</dbReference>
<dbReference type="EMBL" id="KZ293416">
    <property type="protein sequence ID" value="PBK77536.1"/>
    <property type="molecule type" value="Genomic_DNA"/>
</dbReference>
<feature type="compositionally biased region" description="Low complexity" evidence="2">
    <location>
        <begin position="239"/>
        <end position="248"/>
    </location>
</feature>
<dbReference type="Proteomes" id="UP000218334">
    <property type="component" value="Unassembled WGS sequence"/>
</dbReference>